<keyword evidence="6 7" id="KW-0472">Membrane</keyword>
<sequence>MSESATRAAAAPAEDADGGLSHRQVLVVLSGLLLGMLLAALDQTIVSAAMRTIADQLHGQTIQAWATTAYLITATISTPIYGKLSDIYGRRPMYLAAISIFLVGSALCGISSNMYELAGARAVQGLGAGGLMSLAFAILADIVPPRERSRYQGYFMAVFGTSSVLGPVAGGFFAGLNDFLGIDGWRWVFLINLPVGVIALVVVSRVLNIPHTRVDHRVDYLGAATLSLGLVPLLVVAEQGREWGWTSAASLGLIALSVVGIVLFILAERRAGDEALLPLRLFRSSVFSVGNALNFIVGIGMFGGLLSLPLYMQIVKGASPTEAGLLMLPLTFGIMSASAISGVMTSRTGRYKAFPIIGIAMMIIAMLVWSGIGVDTPLWQTSAVMVLMGAGLGLCMQTLVLAVQNDVPPSDMGVATASATFFRQMGGTIGAAAFLSVLFGVVGDRIADSFRVAAGSADFRSALTDPAVLADPANRPVLEMMSSGGAGAGPSLDDTTFLNHLDPRLARPFLEGFSSAMDTVFFTGAMVMVGAFILIWFLKEKPLSTQSGMQARAAEARAAAAH</sequence>
<gene>
    <name evidence="9" type="ORF">ACFFQA_19905</name>
</gene>
<name>A0ABV6A163_9PSEU</name>
<comment type="subcellular location">
    <subcellularLocation>
        <location evidence="1">Cell membrane</location>
        <topology evidence="1">Multi-pass membrane protein</topology>
    </subcellularLocation>
</comment>
<accession>A0ABV6A163</accession>
<dbReference type="PROSITE" id="PS50850">
    <property type="entry name" value="MFS"/>
    <property type="match status" value="1"/>
</dbReference>
<evidence type="ECO:0000256" key="5">
    <source>
        <dbReference type="ARBA" id="ARBA00022989"/>
    </source>
</evidence>
<feature type="transmembrane region" description="Helical" evidence="7">
    <location>
        <begin position="378"/>
        <end position="403"/>
    </location>
</feature>
<evidence type="ECO:0000313" key="9">
    <source>
        <dbReference type="EMBL" id="MFB9906208.1"/>
    </source>
</evidence>
<dbReference type="EMBL" id="JBHLZU010000018">
    <property type="protein sequence ID" value="MFB9906208.1"/>
    <property type="molecule type" value="Genomic_DNA"/>
</dbReference>
<feature type="transmembrane region" description="Helical" evidence="7">
    <location>
        <begin position="323"/>
        <end position="341"/>
    </location>
</feature>
<evidence type="ECO:0000256" key="4">
    <source>
        <dbReference type="ARBA" id="ARBA00022692"/>
    </source>
</evidence>
<keyword evidence="3" id="KW-1003">Cell membrane</keyword>
<evidence type="ECO:0000256" key="1">
    <source>
        <dbReference type="ARBA" id="ARBA00004651"/>
    </source>
</evidence>
<feature type="transmembrane region" description="Helical" evidence="7">
    <location>
        <begin position="424"/>
        <end position="442"/>
    </location>
</feature>
<dbReference type="Gene3D" id="1.20.1720.10">
    <property type="entry name" value="Multidrug resistance protein D"/>
    <property type="match status" value="1"/>
</dbReference>
<dbReference type="InterPro" id="IPR036259">
    <property type="entry name" value="MFS_trans_sf"/>
</dbReference>
<dbReference type="Gene3D" id="1.20.1250.20">
    <property type="entry name" value="MFS general substrate transporter like domains"/>
    <property type="match status" value="1"/>
</dbReference>
<feature type="transmembrane region" description="Helical" evidence="7">
    <location>
        <begin position="187"/>
        <end position="208"/>
    </location>
</feature>
<dbReference type="Proteomes" id="UP001589693">
    <property type="component" value="Unassembled WGS sequence"/>
</dbReference>
<keyword evidence="4 7" id="KW-0812">Transmembrane</keyword>
<dbReference type="RefSeq" id="WP_377854136.1">
    <property type="nucleotide sequence ID" value="NZ_JBHLZU010000018.1"/>
</dbReference>
<feature type="transmembrane region" description="Helical" evidence="7">
    <location>
        <begin position="243"/>
        <end position="266"/>
    </location>
</feature>
<reference evidence="9 10" key="1">
    <citation type="submission" date="2024-09" db="EMBL/GenBank/DDBJ databases">
        <authorList>
            <person name="Sun Q."/>
            <person name="Mori K."/>
        </authorList>
    </citation>
    <scope>NUCLEOTIDE SEQUENCE [LARGE SCALE GENOMIC DNA]</scope>
    <source>
        <strain evidence="9 10">TBRC 7907</strain>
    </source>
</reference>
<evidence type="ECO:0000256" key="2">
    <source>
        <dbReference type="ARBA" id="ARBA00022448"/>
    </source>
</evidence>
<feature type="transmembrane region" description="Helical" evidence="7">
    <location>
        <begin position="62"/>
        <end position="82"/>
    </location>
</feature>
<keyword evidence="5 7" id="KW-1133">Transmembrane helix</keyword>
<feature type="transmembrane region" description="Helical" evidence="7">
    <location>
        <begin position="154"/>
        <end position="175"/>
    </location>
</feature>
<keyword evidence="2" id="KW-0813">Transport</keyword>
<feature type="transmembrane region" description="Helical" evidence="7">
    <location>
        <begin position="94"/>
        <end position="115"/>
    </location>
</feature>
<feature type="transmembrane region" description="Helical" evidence="7">
    <location>
        <begin position="519"/>
        <end position="538"/>
    </location>
</feature>
<feature type="domain" description="Major facilitator superfamily (MFS) profile" evidence="8">
    <location>
        <begin position="28"/>
        <end position="542"/>
    </location>
</feature>
<evidence type="ECO:0000313" key="10">
    <source>
        <dbReference type="Proteomes" id="UP001589693"/>
    </source>
</evidence>
<dbReference type="InterPro" id="IPR011701">
    <property type="entry name" value="MFS"/>
</dbReference>
<protein>
    <submittedName>
        <fullName evidence="9">MDR family MFS transporter</fullName>
    </submittedName>
</protein>
<feature type="transmembrane region" description="Helical" evidence="7">
    <location>
        <begin position="25"/>
        <end position="50"/>
    </location>
</feature>
<evidence type="ECO:0000256" key="6">
    <source>
        <dbReference type="ARBA" id="ARBA00023136"/>
    </source>
</evidence>
<dbReference type="PANTHER" id="PTHR23501">
    <property type="entry name" value="MAJOR FACILITATOR SUPERFAMILY"/>
    <property type="match status" value="1"/>
</dbReference>
<dbReference type="CDD" id="cd17502">
    <property type="entry name" value="MFS_Azr1_MDR_like"/>
    <property type="match status" value="1"/>
</dbReference>
<feature type="transmembrane region" description="Helical" evidence="7">
    <location>
        <begin position="121"/>
        <end position="142"/>
    </location>
</feature>
<dbReference type="SUPFAM" id="SSF103473">
    <property type="entry name" value="MFS general substrate transporter"/>
    <property type="match status" value="1"/>
</dbReference>
<dbReference type="InterPro" id="IPR020846">
    <property type="entry name" value="MFS_dom"/>
</dbReference>
<dbReference type="PANTHER" id="PTHR23501:SF197">
    <property type="entry name" value="COMD"/>
    <property type="match status" value="1"/>
</dbReference>
<feature type="transmembrane region" description="Helical" evidence="7">
    <location>
        <begin position="353"/>
        <end position="372"/>
    </location>
</feature>
<organism evidence="9 10">
    <name type="scientific">Allokutzneria oryzae</name>
    <dbReference type="NCBI Taxonomy" id="1378989"/>
    <lineage>
        <taxon>Bacteria</taxon>
        <taxon>Bacillati</taxon>
        <taxon>Actinomycetota</taxon>
        <taxon>Actinomycetes</taxon>
        <taxon>Pseudonocardiales</taxon>
        <taxon>Pseudonocardiaceae</taxon>
        <taxon>Allokutzneria</taxon>
    </lineage>
</organism>
<evidence type="ECO:0000256" key="3">
    <source>
        <dbReference type="ARBA" id="ARBA00022475"/>
    </source>
</evidence>
<feature type="transmembrane region" description="Helical" evidence="7">
    <location>
        <begin position="220"/>
        <end position="237"/>
    </location>
</feature>
<proteinExistence type="predicted"/>
<evidence type="ECO:0000256" key="7">
    <source>
        <dbReference type="SAM" id="Phobius"/>
    </source>
</evidence>
<dbReference type="InterPro" id="IPR004638">
    <property type="entry name" value="EmrB-like"/>
</dbReference>
<dbReference type="NCBIfam" id="TIGR00711">
    <property type="entry name" value="efflux_EmrB"/>
    <property type="match status" value="1"/>
</dbReference>
<dbReference type="Pfam" id="PF07690">
    <property type="entry name" value="MFS_1"/>
    <property type="match status" value="1"/>
</dbReference>
<evidence type="ECO:0000259" key="8">
    <source>
        <dbReference type="PROSITE" id="PS50850"/>
    </source>
</evidence>
<feature type="transmembrane region" description="Helical" evidence="7">
    <location>
        <begin position="286"/>
        <end position="311"/>
    </location>
</feature>
<comment type="caution">
    <text evidence="9">The sequence shown here is derived from an EMBL/GenBank/DDBJ whole genome shotgun (WGS) entry which is preliminary data.</text>
</comment>
<keyword evidence="10" id="KW-1185">Reference proteome</keyword>